<dbReference type="NCBIfam" id="TIGR02350">
    <property type="entry name" value="prok_dnaK"/>
    <property type="match status" value="1"/>
</dbReference>
<dbReference type="InterPro" id="IPR043129">
    <property type="entry name" value="ATPase_NBD"/>
</dbReference>
<evidence type="ECO:0000256" key="4">
    <source>
        <dbReference type="ARBA" id="ARBA00022553"/>
    </source>
</evidence>
<dbReference type="AlphaFoldDB" id="A0A0L6W4N3"/>
<dbReference type="PROSITE" id="PS00297">
    <property type="entry name" value="HSP70_1"/>
    <property type="match status" value="1"/>
</dbReference>
<feature type="modified residue" description="Phosphothreonine; by autocatalysis" evidence="9">
    <location>
        <position position="196"/>
    </location>
</feature>
<dbReference type="GO" id="GO:0005524">
    <property type="term" value="F:ATP binding"/>
    <property type="evidence" value="ECO:0007669"/>
    <property type="project" value="UniProtKB-UniRule"/>
</dbReference>
<dbReference type="PANTHER" id="PTHR19375">
    <property type="entry name" value="HEAT SHOCK PROTEIN 70KDA"/>
    <property type="match status" value="1"/>
</dbReference>
<dbReference type="CDD" id="cd10234">
    <property type="entry name" value="ASKHA_NBD_HSP70_DnaK-like"/>
    <property type="match status" value="1"/>
</dbReference>
<dbReference type="GO" id="GO:0051082">
    <property type="term" value="F:unfolded protein binding"/>
    <property type="evidence" value="ECO:0007669"/>
    <property type="project" value="InterPro"/>
</dbReference>
<feature type="coiled-coil region" evidence="11">
    <location>
        <begin position="245"/>
        <end position="272"/>
    </location>
</feature>
<dbReference type="InterPro" id="IPR029047">
    <property type="entry name" value="HSP70_peptide-bd_sf"/>
</dbReference>
<dbReference type="Gene3D" id="3.90.640.10">
    <property type="entry name" value="Actin, Chain A, domain 4"/>
    <property type="match status" value="1"/>
</dbReference>
<dbReference type="EMBL" id="LGTE01000004">
    <property type="protein sequence ID" value="KNZ70411.1"/>
    <property type="molecule type" value="Genomic_DNA"/>
</dbReference>
<evidence type="ECO:0000256" key="11">
    <source>
        <dbReference type="SAM" id="Coils"/>
    </source>
</evidence>
<evidence type="ECO:0000256" key="5">
    <source>
        <dbReference type="ARBA" id="ARBA00022741"/>
    </source>
</evidence>
<keyword evidence="6 9" id="KW-0067">ATP-binding</keyword>
<organism evidence="12 13">
    <name type="scientific">Thermincola ferriacetica</name>
    <dbReference type="NCBI Taxonomy" id="281456"/>
    <lineage>
        <taxon>Bacteria</taxon>
        <taxon>Bacillati</taxon>
        <taxon>Bacillota</taxon>
        <taxon>Clostridia</taxon>
        <taxon>Eubacteriales</taxon>
        <taxon>Thermincolaceae</taxon>
        <taxon>Thermincola</taxon>
    </lineage>
</organism>
<dbReference type="FunFam" id="2.60.34.10:FF:000014">
    <property type="entry name" value="Chaperone protein DnaK HSP70"/>
    <property type="match status" value="1"/>
</dbReference>
<evidence type="ECO:0000256" key="8">
    <source>
        <dbReference type="ARBA" id="ARBA00023186"/>
    </source>
</evidence>
<dbReference type="FunFam" id="3.30.420.40:FF:000020">
    <property type="entry name" value="Chaperone protein HscA homolog"/>
    <property type="match status" value="1"/>
</dbReference>
<dbReference type="PROSITE" id="PS01036">
    <property type="entry name" value="HSP70_3"/>
    <property type="match status" value="1"/>
</dbReference>
<dbReference type="SUPFAM" id="SSF53067">
    <property type="entry name" value="Actin-like ATPase domain"/>
    <property type="match status" value="2"/>
</dbReference>
<dbReference type="PRINTS" id="PR00301">
    <property type="entry name" value="HEATSHOCK70"/>
</dbReference>
<dbReference type="RefSeq" id="WP_052217112.1">
    <property type="nucleotide sequence ID" value="NZ_LGTE01000004.1"/>
</dbReference>
<sequence>MGKAFGIDLGTTNSVVAVIEGGKPTVIANAEGARTTPSVVAFKQDGERLVGQLARRQAVLNPENTLYSVKRFIGRRYSEVSGEREMVPYKVVAGPNDAVRFDIRGKTYAPEEVSAAVLRKLVDDASSYLGEKVTDAVITVPAYFNDAQRQATKDAGKIAGLNVLRIINEPTAAALAYGLDKKENKTIMVFDLGGGTFDVSILEVGDGVFEVKATNGDTHLGGDNFDKAIVDWMAEEFKKDYGIDLRKDKQALQRLTEAAEKAKIELSATTETHINLPFITADASGPKHLDLKLTRAKFDELTHDLVERCRGPVKAALNDAKLTEKDIDEVILVGGSTRIPAVQKLVRELSGGKDPNQSVNPDEVVACGAAIQAGVLAGEVKDVLLLDVTPLSLGVETMGGVMTRLIERNTTIPVRRSEIFSTAEDNQTSVDIHVLQGEREMARDNRSLGQFKLDGIPPAPRGIPQIEVTFDIDANGILKVSARDKTTGKEQTITINGSTSLEQSEIDRMIREAELHAAEDRKRKQEAETRNEADALAYQVDRQLKELGDKAPLADKARIEELISSIRTATRENAPIESIRRLMNELRQAATGLAQAAYGAGATAAGCGAGTCGDRKPGGDDIVDVEFEEK</sequence>
<evidence type="ECO:0000256" key="1">
    <source>
        <dbReference type="ARBA" id="ARBA00002290"/>
    </source>
</evidence>
<dbReference type="FunFam" id="1.20.1270.10:FF:000001">
    <property type="entry name" value="Molecular chaperone DnaK"/>
    <property type="match status" value="1"/>
</dbReference>
<protein>
    <recommendedName>
        <fullName evidence="3 9">Chaperone protein DnaK</fullName>
    </recommendedName>
    <alternativeName>
        <fullName evidence="9">HSP70</fullName>
    </alternativeName>
    <alternativeName>
        <fullName evidence="9">Heat shock 70 kDa protein</fullName>
    </alternativeName>
    <alternativeName>
        <fullName evidence="9">Heat shock protein 70</fullName>
    </alternativeName>
</protein>
<dbReference type="NCBIfam" id="NF001413">
    <property type="entry name" value="PRK00290.1"/>
    <property type="match status" value="1"/>
</dbReference>
<comment type="function">
    <text evidence="1 9">Acts as a chaperone.</text>
</comment>
<dbReference type="InterPro" id="IPR013126">
    <property type="entry name" value="Hsp_70_fam"/>
</dbReference>
<dbReference type="PROSITE" id="PS00329">
    <property type="entry name" value="HSP70_2"/>
    <property type="match status" value="1"/>
</dbReference>
<keyword evidence="8 9" id="KW-0143">Chaperone</keyword>
<comment type="similarity">
    <text evidence="2 9 10">Belongs to the heat shock protein 70 family.</text>
</comment>
<keyword evidence="11" id="KW-0175">Coiled coil</keyword>
<dbReference type="Gene3D" id="2.60.34.10">
    <property type="entry name" value="Substrate Binding Domain Of DNAk, Chain A, domain 1"/>
    <property type="match status" value="1"/>
</dbReference>
<comment type="induction">
    <text evidence="9">By stress conditions e.g. heat shock.</text>
</comment>
<evidence type="ECO:0000256" key="2">
    <source>
        <dbReference type="ARBA" id="ARBA00007381"/>
    </source>
</evidence>
<keyword evidence="7 9" id="KW-0346">Stress response</keyword>
<name>A0A0L6W4N3_9FIRM</name>
<gene>
    <name evidence="9" type="primary">dnaK</name>
    <name evidence="12" type="ORF">Tfer_0977</name>
</gene>
<evidence type="ECO:0000256" key="3">
    <source>
        <dbReference type="ARBA" id="ARBA00014415"/>
    </source>
</evidence>
<dbReference type="Gene3D" id="3.30.420.40">
    <property type="match status" value="2"/>
</dbReference>
<dbReference type="FunFam" id="3.30.420.40:FF:000004">
    <property type="entry name" value="Molecular chaperone DnaK"/>
    <property type="match status" value="1"/>
</dbReference>
<evidence type="ECO:0000313" key="12">
    <source>
        <dbReference type="EMBL" id="KNZ70411.1"/>
    </source>
</evidence>
<dbReference type="InterPro" id="IPR018181">
    <property type="entry name" value="Heat_shock_70_CS"/>
</dbReference>
<dbReference type="Proteomes" id="UP000037175">
    <property type="component" value="Unassembled WGS sequence"/>
</dbReference>
<keyword evidence="13" id="KW-1185">Reference proteome</keyword>
<evidence type="ECO:0000256" key="10">
    <source>
        <dbReference type="RuleBase" id="RU003322"/>
    </source>
</evidence>
<dbReference type="FunFam" id="3.90.640.10:FF:000003">
    <property type="entry name" value="Molecular chaperone DnaK"/>
    <property type="match status" value="1"/>
</dbReference>
<evidence type="ECO:0000256" key="7">
    <source>
        <dbReference type="ARBA" id="ARBA00023016"/>
    </source>
</evidence>
<dbReference type="Gene3D" id="1.20.1270.10">
    <property type="match status" value="1"/>
</dbReference>
<comment type="caution">
    <text evidence="12">The sequence shown here is derived from an EMBL/GenBank/DDBJ whole genome shotgun (WGS) entry which is preliminary data.</text>
</comment>
<proteinExistence type="evidence at transcript level"/>
<dbReference type="SUPFAM" id="SSF100934">
    <property type="entry name" value="Heat shock protein 70kD (HSP70), C-terminal subdomain"/>
    <property type="match status" value="1"/>
</dbReference>
<dbReference type="NCBIfam" id="NF003520">
    <property type="entry name" value="PRK05183.1"/>
    <property type="match status" value="1"/>
</dbReference>
<dbReference type="InterPro" id="IPR012725">
    <property type="entry name" value="Chaperone_DnaK"/>
</dbReference>
<dbReference type="GO" id="GO:0005737">
    <property type="term" value="C:cytoplasm"/>
    <property type="evidence" value="ECO:0007669"/>
    <property type="project" value="UniProtKB-ARBA"/>
</dbReference>
<accession>A0A0L6W4N3</accession>
<evidence type="ECO:0000256" key="6">
    <source>
        <dbReference type="ARBA" id="ARBA00022840"/>
    </source>
</evidence>
<dbReference type="InterPro" id="IPR029048">
    <property type="entry name" value="HSP70_C_sf"/>
</dbReference>
<dbReference type="HAMAP" id="MF_00332">
    <property type="entry name" value="DnaK"/>
    <property type="match status" value="1"/>
</dbReference>
<keyword evidence="5 9" id="KW-0547">Nucleotide-binding</keyword>
<evidence type="ECO:0000256" key="9">
    <source>
        <dbReference type="HAMAP-Rule" id="MF_00332"/>
    </source>
</evidence>
<dbReference type="PATRIC" id="fig|281456.6.peg.1038"/>
<evidence type="ECO:0000313" key="13">
    <source>
        <dbReference type="Proteomes" id="UP000037175"/>
    </source>
</evidence>
<dbReference type="GO" id="GO:0140662">
    <property type="term" value="F:ATP-dependent protein folding chaperone"/>
    <property type="evidence" value="ECO:0007669"/>
    <property type="project" value="InterPro"/>
</dbReference>
<reference evidence="13" key="1">
    <citation type="submission" date="2015-07" db="EMBL/GenBank/DDBJ databases">
        <title>Complete Genome of Thermincola ferriacetica strain Z-0001T.</title>
        <authorList>
            <person name="Lusk B."/>
            <person name="Badalamenti J.P."/>
            <person name="Parameswaran P."/>
            <person name="Bond D.R."/>
            <person name="Torres C.I."/>
        </authorList>
    </citation>
    <scope>NUCLEOTIDE SEQUENCE [LARGE SCALE GENOMIC DNA]</scope>
    <source>
        <strain evidence="13">Z-0001</strain>
    </source>
</reference>
<dbReference type="Pfam" id="PF00012">
    <property type="entry name" value="HSP70"/>
    <property type="match status" value="1"/>
</dbReference>
<dbReference type="SUPFAM" id="SSF100920">
    <property type="entry name" value="Heat shock protein 70kD (HSP70), peptide-binding domain"/>
    <property type="match status" value="1"/>
</dbReference>
<keyword evidence="4 9" id="KW-0597">Phosphoprotein</keyword>